<dbReference type="SUPFAM" id="SSF51294">
    <property type="entry name" value="Hedgehog/intein (Hint) domain"/>
    <property type="match status" value="1"/>
</dbReference>
<dbReference type="GO" id="GO:0009263">
    <property type="term" value="P:deoxyribonucleotide biosynthetic process"/>
    <property type="evidence" value="ECO:0007669"/>
    <property type="project" value="UniProtKB-KW"/>
</dbReference>
<dbReference type="InterPro" id="IPR030934">
    <property type="entry name" value="Intein_C"/>
</dbReference>
<dbReference type="Pfam" id="PF14528">
    <property type="entry name" value="LAGLIDADG_3"/>
    <property type="match status" value="1"/>
</dbReference>
<evidence type="ECO:0000256" key="4">
    <source>
        <dbReference type="ARBA" id="ARBA00023000"/>
    </source>
</evidence>
<dbReference type="PROSITE" id="PS50819">
    <property type="entry name" value="INTEIN_ENDONUCLEASE"/>
    <property type="match status" value="1"/>
</dbReference>
<dbReference type="Gene3D" id="3.20.70.20">
    <property type="match status" value="2"/>
</dbReference>
<dbReference type="Pfam" id="PF02867">
    <property type="entry name" value="Ribonuc_red_lgC"/>
    <property type="match status" value="1"/>
</dbReference>
<evidence type="ECO:0000313" key="10">
    <source>
        <dbReference type="EMBL" id="ASJ75932.1"/>
    </source>
</evidence>
<dbReference type="InterPro" id="IPR004042">
    <property type="entry name" value="Intein_endonuc_central"/>
</dbReference>
<evidence type="ECO:0000256" key="6">
    <source>
        <dbReference type="ARBA" id="ARBA00023116"/>
    </source>
</evidence>
<dbReference type="EMBL" id="CP018632">
    <property type="protein sequence ID" value="ASJ75932.1"/>
    <property type="molecule type" value="Genomic_DNA"/>
</dbReference>
<dbReference type="InterPro" id="IPR004860">
    <property type="entry name" value="LAGLIDADG_dom"/>
</dbReference>
<proteinExistence type="inferred from homology"/>
<dbReference type="NCBIfam" id="TIGR01443">
    <property type="entry name" value="intein_Cterm"/>
    <property type="match status" value="1"/>
</dbReference>
<accession>A0A2Z2NWX8</accession>
<dbReference type="RefSeq" id="WP_088920769.1">
    <property type="nucleotide sequence ID" value="NZ_CP018632.1"/>
</dbReference>
<dbReference type="InterPro" id="IPR006141">
    <property type="entry name" value="Intein_N"/>
</dbReference>
<organism evidence="10 11">
    <name type="scientific">Granulosicoccus antarcticus IMCC3135</name>
    <dbReference type="NCBI Taxonomy" id="1192854"/>
    <lineage>
        <taxon>Bacteria</taxon>
        <taxon>Pseudomonadati</taxon>
        <taxon>Pseudomonadota</taxon>
        <taxon>Gammaproteobacteria</taxon>
        <taxon>Chromatiales</taxon>
        <taxon>Granulosicoccaceae</taxon>
        <taxon>Granulosicoccus</taxon>
    </lineage>
</organism>
<comment type="function">
    <text evidence="8">Provides the precursors necessary for DNA synthesis. Catalyzes the biosynthesis of deoxyribonucleotides from the corresponding ribonucleotides.</text>
</comment>
<dbReference type="PROSITE" id="PS50818">
    <property type="entry name" value="INTEIN_C_TER"/>
    <property type="match status" value="1"/>
</dbReference>
<dbReference type="SMART" id="SM00305">
    <property type="entry name" value="HintC"/>
    <property type="match status" value="1"/>
</dbReference>
<dbReference type="InterPro" id="IPR036844">
    <property type="entry name" value="Hint_dom_sf"/>
</dbReference>
<feature type="domain" description="DOD-type homing endonuclease" evidence="9">
    <location>
        <begin position="446"/>
        <end position="596"/>
    </location>
</feature>
<name>A0A2Z2NWX8_9GAMM</name>
<evidence type="ECO:0000256" key="5">
    <source>
        <dbReference type="ARBA" id="ARBA00023002"/>
    </source>
</evidence>
<dbReference type="GO" id="GO:0016539">
    <property type="term" value="P:intein-mediated protein splicing"/>
    <property type="evidence" value="ECO:0007669"/>
    <property type="project" value="InterPro"/>
</dbReference>
<reference evidence="10 11" key="1">
    <citation type="submission" date="2016-12" db="EMBL/GenBank/DDBJ databases">
        <authorList>
            <person name="Song W.-J."/>
            <person name="Kurnit D.M."/>
        </authorList>
    </citation>
    <scope>NUCLEOTIDE SEQUENCE [LARGE SCALE GENOMIC DNA]</scope>
    <source>
        <strain evidence="10 11">IMCC3135</strain>
    </source>
</reference>
<dbReference type="InterPro" id="IPR003586">
    <property type="entry name" value="Hint_dom_C"/>
</dbReference>
<dbReference type="InterPro" id="IPR003587">
    <property type="entry name" value="Hint_dom_N"/>
</dbReference>
<dbReference type="InterPro" id="IPR050862">
    <property type="entry name" value="RdRp_reductase_class-2"/>
</dbReference>
<dbReference type="SMART" id="SM00306">
    <property type="entry name" value="HintN"/>
    <property type="match status" value="1"/>
</dbReference>
<dbReference type="GO" id="GO:0004748">
    <property type="term" value="F:ribonucleoside-diphosphate reductase activity, thioredoxin disulfide as acceptor"/>
    <property type="evidence" value="ECO:0007669"/>
    <property type="project" value="UniProtKB-EC"/>
</dbReference>
<dbReference type="UniPathway" id="UPA00326"/>
<dbReference type="PRINTS" id="PR00379">
    <property type="entry name" value="INTEIN"/>
</dbReference>
<dbReference type="GO" id="GO:0005524">
    <property type="term" value="F:ATP binding"/>
    <property type="evidence" value="ECO:0007669"/>
    <property type="project" value="InterPro"/>
</dbReference>
<evidence type="ECO:0000313" key="11">
    <source>
        <dbReference type="Proteomes" id="UP000250079"/>
    </source>
</evidence>
<dbReference type="EC" id="1.17.4.1" evidence="8"/>
<dbReference type="AlphaFoldDB" id="A0A2Z2NWX8"/>
<dbReference type="InterPro" id="IPR000788">
    <property type="entry name" value="RNR_lg_C"/>
</dbReference>
<dbReference type="PANTHER" id="PTHR43371:SF1">
    <property type="entry name" value="RIBONUCLEOSIDE-DIPHOSPHATE REDUCTASE"/>
    <property type="match status" value="1"/>
</dbReference>
<keyword evidence="2" id="KW-0846">Cobalamin</keyword>
<evidence type="ECO:0000256" key="1">
    <source>
        <dbReference type="ARBA" id="ARBA00001922"/>
    </source>
</evidence>
<evidence type="ECO:0000256" key="2">
    <source>
        <dbReference type="ARBA" id="ARBA00022628"/>
    </source>
</evidence>
<gene>
    <name evidence="10" type="primary">nrdZ</name>
    <name evidence="10" type="ORF">IMCC3135_29410</name>
</gene>
<dbReference type="Gene3D" id="2.170.16.10">
    <property type="entry name" value="Hedgehog/Intein (Hint) domain"/>
    <property type="match status" value="1"/>
</dbReference>
<keyword evidence="7" id="KW-0170">Cobalt</keyword>
<comment type="catalytic activity">
    <reaction evidence="8">
        <text>a 2'-deoxyribonucleoside 5'-diphosphate + [thioredoxin]-disulfide + H2O = a ribonucleoside 5'-diphosphate + [thioredoxin]-dithiol</text>
        <dbReference type="Rhea" id="RHEA:23252"/>
        <dbReference type="Rhea" id="RHEA-COMP:10698"/>
        <dbReference type="Rhea" id="RHEA-COMP:10700"/>
        <dbReference type="ChEBI" id="CHEBI:15377"/>
        <dbReference type="ChEBI" id="CHEBI:29950"/>
        <dbReference type="ChEBI" id="CHEBI:50058"/>
        <dbReference type="ChEBI" id="CHEBI:57930"/>
        <dbReference type="ChEBI" id="CHEBI:73316"/>
        <dbReference type="EC" id="1.17.4.1"/>
    </reaction>
</comment>
<evidence type="ECO:0000256" key="8">
    <source>
        <dbReference type="RuleBase" id="RU003410"/>
    </source>
</evidence>
<dbReference type="SUPFAM" id="SSF55608">
    <property type="entry name" value="Homing endonucleases"/>
    <property type="match status" value="1"/>
</dbReference>
<dbReference type="GO" id="GO:0004519">
    <property type="term" value="F:endonuclease activity"/>
    <property type="evidence" value="ECO:0007669"/>
    <property type="project" value="InterPro"/>
</dbReference>
<dbReference type="OrthoDB" id="9762933at2"/>
<dbReference type="Gene3D" id="3.10.28.10">
    <property type="entry name" value="Homing endonucleases"/>
    <property type="match status" value="1"/>
</dbReference>
<keyword evidence="3" id="KW-0068">Autocatalytic cleavage</keyword>
<dbReference type="Proteomes" id="UP000250079">
    <property type="component" value="Chromosome"/>
</dbReference>
<dbReference type="PROSITE" id="PS50817">
    <property type="entry name" value="INTEIN_N_TER"/>
    <property type="match status" value="1"/>
</dbReference>
<dbReference type="GO" id="GO:0031419">
    <property type="term" value="F:cobalamin binding"/>
    <property type="evidence" value="ECO:0007669"/>
    <property type="project" value="UniProtKB-KW"/>
</dbReference>
<dbReference type="InterPro" id="IPR006142">
    <property type="entry name" value="INTEIN"/>
</dbReference>
<evidence type="ECO:0000256" key="7">
    <source>
        <dbReference type="ARBA" id="ARBA00023285"/>
    </source>
</evidence>
<comment type="cofactor">
    <cofactor evidence="1">
        <name>adenosylcob(III)alamin</name>
        <dbReference type="ChEBI" id="CHEBI:18408"/>
    </cofactor>
</comment>
<dbReference type="CDD" id="cd00081">
    <property type="entry name" value="Hint"/>
    <property type="match status" value="1"/>
</dbReference>
<protein>
    <recommendedName>
        <fullName evidence="8">Ribonucleoside-diphosphate reductase</fullName>
        <ecNumber evidence="8">1.17.4.1</ecNumber>
    </recommendedName>
</protein>
<dbReference type="InterPro" id="IPR027434">
    <property type="entry name" value="Homing_endonucl"/>
</dbReference>
<dbReference type="InterPro" id="IPR013509">
    <property type="entry name" value="RNR_lsu_N"/>
</dbReference>
<keyword evidence="4" id="KW-0651">Protein splicing</keyword>
<keyword evidence="5 8" id="KW-0560">Oxidoreductase</keyword>
<evidence type="ECO:0000256" key="3">
    <source>
        <dbReference type="ARBA" id="ARBA00022813"/>
    </source>
</evidence>
<keyword evidence="11" id="KW-1185">Reference proteome</keyword>
<dbReference type="KEGG" id="gai:IMCC3135_29410"/>
<dbReference type="PANTHER" id="PTHR43371">
    <property type="entry name" value="VITAMIN B12-DEPENDENT RIBONUCLEOTIDE REDUCTASE"/>
    <property type="match status" value="1"/>
</dbReference>
<sequence length="1099" mass="121398">MSNVDVLSIKDTPAKTALARLPLQETSLDIWDKKYRLKTKEGENVDQTINDTFVRVARALADVETNEEDRELWYEEFIWALEQGAIPAGRITSNAGALAHKPATSTINCTVSGTIVDSMDDILGKVHEAGLTLKAGCGIGYDFSTLRPRGAYVSGAGAYTSGPLSFMDIFDKMCFTVSSAGGRRGAQMGTFDVRHPDVLEFIKAKREDGRLRQFNLSLLITEDFIQAVKADEQWQLAFPIRQKELDDGDIQLDDPDQIVWRDWPSHVNVVANEEGLVACRIYKQMPARRLWDLIMASTYDFAEPGFILIDKVNEMNNNWFDESIRATNPCVTASTWVQTSNGARQVSELIGQPFTAIVDGQAHASGEEGFFKTAHKDIVTLATSEGHSLNLTADHRLRRVSSFTRDTTKTEWCAAGDLIPGDRVLLNDHRSNAQWDGALSESEGYLLGLLIGDGTLKSDKAVLSVWEQQAQVNGPAAGLTAGVCAVMEQAEAAARTLPHRADFAGWQKIAGRGEYRLATSALKTLAHATGMQVGDKAVSSSMEKSSSAAYVGFLRGFFDADGSVQGTQAKGVSVRLAQSDLPRLEAVQRMLLRLGIASSIYQNRRTAGSALLPDGRGGSQHYTTKAQHELVISGENLARFSSTIGFADTDKQSSLESLLSNYSRSLNRERFVARVASVTAAGQEDVYDVQVPGINTFDANGLHAHNCGEQPLPPYGACLLGSINLTRFVLDPFTDKARFDWERFTRTVEIFTRMLDNVVEINGLPLEQQRREIVRKRRHGMGYLGLGSCMTLMGMKYGSKESLAFTDEVTRELAVTGWRAALALSKEKGPAPIMDETFTVTGEMLRKRPEMKKDGYSIGDEVQGRVLHARYSRYMQRIAEVDPKLVKELAEHGARFTHHSSIAPTGTISLSLANNASNGIEPSFAHHYARNVIREGRKTKEKVDVFSFELLAYQALINDKALPYSDDPACQLPDYFMSADDITPKDHVSVQAASQRWIDSSISKTANVPTNFPFADFKDIYMFAYDQGLKGCTTFRFNPENFQGVLVKEADLENTEYNFTLEDGSVVSVKGNEQIEYDGEMHTAANLYDALKEGYYGKF</sequence>
<dbReference type="SUPFAM" id="SSF51998">
    <property type="entry name" value="PFL-like glycyl radical enzymes"/>
    <property type="match status" value="1"/>
</dbReference>
<dbReference type="Pfam" id="PF00317">
    <property type="entry name" value="Ribonuc_red_lgN"/>
    <property type="match status" value="1"/>
</dbReference>
<comment type="similarity">
    <text evidence="8">Belongs to the ribonucleoside diphosphate reductase large chain family.</text>
</comment>
<evidence type="ECO:0000259" key="9">
    <source>
        <dbReference type="PROSITE" id="PS50819"/>
    </source>
</evidence>
<keyword evidence="6 8" id="KW-0215">Deoxyribonucleotide synthesis</keyword>